<evidence type="ECO:0000259" key="2">
    <source>
        <dbReference type="Pfam" id="PF03795"/>
    </source>
</evidence>
<organism evidence="3 4">
    <name type="scientific">Saccharomonospora piscinae</name>
    <dbReference type="NCBI Taxonomy" id="687388"/>
    <lineage>
        <taxon>Bacteria</taxon>
        <taxon>Bacillati</taxon>
        <taxon>Actinomycetota</taxon>
        <taxon>Actinomycetes</taxon>
        <taxon>Pseudonocardiales</taxon>
        <taxon>Pseudonocardiaceae</taxon>
        <taxon>Saccharomonospora</taxon>
    </lineage>
</organism>
<dbReference type="InterPro" id="IPR005545">
    <property type="entry name" value="YCII"/>
</dbReference>
<evidence type="ECO:0000313" key="3">
    <source>
        <dbReference type="EMBL" id="OQO92776.1"/>
    </source>
</evidence>
<dbReference type="EMBL" id="MWIH01000005">
    <property type="protein sequence ID" value="OQO92776.1"/>
    <property type="molecule type" value="Genomic_DNA"/>
</dbReference>
<dbReference type="Pfam" id="PF03795">
    <property type="entry name" value="YCII"/>
    <property type="match status" value="1"/>
</dbReference>
<gene>
    <name evidence="3" type="ORF">B1813_11575</name>
</gene>
<dbReference type="STRING" id="1962155.B1813_11575"/>
<accession>A0A1V9A6X3</accession>
<dbReference type="RefSeq" id="WP_081191786.1">
    <property type="nucleotide sequence ID" value="NZ_MWIH01000005.1"/>
</dbReference>
<protein>
    <recommendedName>
        <fullName evidence="2">YCII-related domain-containing protein</fullName>
    </recommendedName>
</protein>
<evidence type="ECO:0000313" key="4">
    <source>
        <dbReference type="Proteomes" id="UP000192591"/>
    </source>
</evidence>
<proteinExistence type="inferred from homology"/>
<evidence type="ECO:0000256" key="1">
    <source>
        <dbReference type="ARBA" id="ARBA00007689"/>
    </source>
</evidence>
<dbReference type="AlphaFoldDB" id="A0A1V9A6X3"/>
<sequence length="122" mass="13070">MKYLLSIYSNREVWDSLPEQVRTEIQQGHGEFIAAISQTGEFVSTDALDAPSSSAVVAVRDGVTTVTDGPFAESKEFLAGFYVVECESAERARAVAALIPDAGVEGLAIEVRPIVFSDSRTG</sequence>
<dbReference type="Gene3D" id="3.30.70.1060">
    <property type="entry name" value="Dimeric alpha+beta barrel"/>
    <property type="match status" value="1"/>
</dbReference>
<keyword evidence="4" id="KW-1185">Reference proteome</keyword>
<dbReference type="PANTHER" id="PTHR35174:SF3">
    <property type="entry name" value="BLL7171 PROTEIN"/>
    <property type="match status" value="1"/>
</dbReference>
<name>A0A1V9A6X3_SACPI</name>
<comment type="caution">
    <text evidence="3">The sequence shown here is derived from an EMBL/GenBank/DDBJ whole genome shotgun (WGS) entry which is preliminary data.</text>
</comment>
<dbReference type="PANTHER" id="PTHR35174">
    <property type="entry name" value="BLL7171 PROTEIN-RELATED"/>
    <property type="match status" value="1"/>
</dbReference>
<dbReference type="InterPro" id="IPR011008">
    <property type="entry name" value="Dimeric_a/b-barrel"/>
</dbReference>
<feature type="domain" description="YCII-related" evidence="2">
    <location>
        <begin position="1"/>
        <end position="107"/>
    </location>
</feature>
<dbReference type="Proteomes" id="UP000192591">
    <property type="component" value="Unassembled WGS sequence"/>
</dbReference>
<reference evidence="3 4" key="1">
    <citation type="submission" date="2017-02" db="EMBL/GenBank/DDBJ databases">
        <title>Draft genome of Saccharomonospora sp. 154.</title>
        <authorList>
            <person name="Alonso-Carmona G.S."/>
            <person name="De La Haba R."/>
            <person name="Vera-Gargallo B."/>
            <person name="Sandoval-Trujillo A.H."/>
            <person name="Ramirez-Duran N."/>
            <person name="Ventosa A."/>
        </authorList>
    </citation>
    <scope>NUCLEOTIDE SEQUENCE [LARGE SCALE GENOMIC DNA]</scope>
    <source>
        <strain evidence="3 4">LRS4.154</strain>
    </source>
</reference>
<comment type="similarity">
    <text evidence="1">Belongs to the YciI family.</text>
</comment>
<dbReference type="SUPFAM" id="SSF54909">
    <property type="entry name" value="Dimeric alpha+beta barrel"/>
    <property type="match status" value="1"/>
</dbReference>